<dbReference type="AlphaFoldDB" id="A0AAV9UQ39"/>
<organism evidence="8 9">
    <name type="scientific">Orbilia brochopaga</name>
    <dbReference type="NCBI Taxonomy" id="3140254"/>
    <lineage>
        <taxon>Eukaryota</taxon>
        <taxon>Fungi</taxon>
        <taxon>Dikarya</taxon>
        <taxon>Ascomycota</taxon>
        <taxon>Pezizomycotina</taxon>
        <taxon>Orbiliomycetes</taxon>
        <taxon>Orbiliales</taxon>
        <taxon>Orbiliaceae</taxon>
        <taxon>Orbilia</taxon>
    </lineage>
</organism>
<keyword evidence="5" id="KW-0611">Plant defense</keyword>
<evidence type="ECO:0000313" key="9">
    <source>
        <dbReference type="Proteomes" id="UP001375240"/>
    </source>
</evidence>
<dbReference type="InterPro" id="IPR036041">
    <property type="entry name" value="Ribosome-inact_prot_sf"/>
</dbReference>
<dbReference type="EC" id="3.2.2.22" evidence="3"/>
<evidence type="ECO:0000256" key="2">
    <source>
        <dbReference type="ARBA" id="ARBA00008544"/>
    </source>
</evidence>
<keyword evidence="4" id="KW-0378">Hydrolase</keyword>
<evidence type="ECO:0000256" key="3">
    <source>
        <dbReference type="ARBA" id="ARBA00012001"/>
    </source>
</evidence>
<evidence type="ECO:0000256" key="4">
    <source>
        <dbReference type="ARBA" id="ARBA00022801"/>
    </source>
</evidence>
<proteinExistence type="inferred from homology"/>
<dbReference type="InterPro" id="IPR001574">
    <property type="entry name" value="Ribosome_inactivat_prot"/>
</dbReference>
<dbReference type="Pfam" id="PF00161">
    <property type="entry name" value="RIP"/>
    <property type="match status" value="1"/>
</dbReference>
<comment type="catalytic activity">
    <reaction evidence="1">
        <text>Endohydrolysis of the N-glycosidic bond at one specific adenosine on the 28S rRNA.</text>
        <dbReference type="EC" id="3.2.2.22"/>
    </reaction>
</comment>
<dbReference type="Gene3D" id="3.40.420.10">
    <property type="entry name" value="Ricin (A subunit), domain 1"/>
    <property type="match status" value="1"/>
</dbReference>
<reference evidence="8 9" key="1">
    <citation type="submission" date="2019-10" db="EMBL/GenBank/DDBJ databases">
        <authorList>
            <person name="Palmer J.M."/>
        </authorList>
    </citation>
    <scope>NUCLEOTIDE SEQUENCE [LARGE SCALE GENOMIC DNA]</scope>
    <source>
        <strain evidence="8 9">TWF696</strain>
    </source>
</reference>
<accession>A0AAV9UQ39</accession>
<keyword evidence="9" id="KW-1185">Reference proteome</keyword>
<evidence type="ECO:0000256" key="5">
    <source>
        <dbReference type="ARBA" id="ARBA00022821"/>
    </source>
</evidence>
<dbReference type="GO" id="GO:0030598">
    <property type="term" value="F:rRNA N-glycosylase activity"/>
    <property type="evidence" value="ECO:0007669"/>
    <property type="project" value="UniProtKB-EC"/>
</dbReference>
<evidence type="ECO:0000256" key="6">
    <source>
        <dbReference type="ARBA" id="ARBA00030788"/>
    </source>
</evidence>
<comment type="caution">
    <text evidence="8">The sequence shown here is derived from an EMBL/GenBank/DDBJ whole genome shotgun (WGS) entry which is preliminary data.</text>
</comment>
<dbReference type="Proteomes" id="UP001375240">
    <property type="component" value="Unassembled WGS sequence"/>
</dbReference>
<feature type="region of interest" description="Disordered" evidence="7">
    <location>
        <begin position="189"/>
        <end position="213"/>
    </location>
</feature>
<comment type="similarity">
    <text evidence="2">Belongs to the ribosome-inactivating protein family. Type 1 RIP subfamily.</text>
</comment>
<dbReference type="PANTHER" id="PTHR33453">
    <property type="match status" value="1"/>
</dbReference>
<evidence type="ECO:0000256" key="1">
    <source>
        <dbReference type="ARBA" id="ARBA00000237"/>
    </source>
</evidence>
<sequence>MRIRRVDLYLIGYRSENSTQWYEFEIPPDPNDPKKKCKARKPFIPGSVELPFAEGYGAMEGAAGLKEGMRGSIRLGRADLGRAVKRLATGAPTGIECAEACIRVVEMVPEAIRFNLMRRETIRSWNRPEGDRPDSMAVGLTNYWDDASYIALLHESNPELPQKEFDRAFKKYNLKLDDLLSYLGIAKHQKEDKGPGPSSGKIRRVESSGGGKEANLCKMPEEGWVTPGRPMVDLRSIKVYYTSPLPPIRDSGDFCSLLPNPTKPGKLTELQKRQKKFTKPNKKFIYFSSITVSDV</sequence>
<dbReference type="GO" id="GO:0006952">
    <property type="term" value="P:defense response"/>
    <property type="evidence" value="ECO:0007669"/>
    <property type="project" value="UniProtKB-KW"/>
</dbReference>
<gene>
    <name evidence="8" type="ORF">TWF696_006604</name>
</gene>
<dbReference type="PANTHER" id="PTHR33453:SF9">
    <property type="entry name" value="ALBUMIN B-32"/>
    <property type="match status" value="1"/>
</dbReference>
<dbReference type="GO" id="GO:0017148">
    <property type="term" value="P:negative regulation of translation"/>
    <property type="evidence" value="ECO:0007669"/>
    <property type="project" value="InterPro"/>
</dbReference>
<dbReference type="InterPro" id="IPR016138">
    <property type="entry name" value="Ribosome_inactivat_prot_sub1"/>
</dbReference>
<dbReference type="EMBL" id="JAVHNQ010000005">
    <property type="protein sequence ID" value="KAK6346474.1"/>
    <property type="molecule type" value="Genomic_DNA"/>
</dbReference>
<evidence type="ECO:0000313" key="8">
    <source>
        <dbReference type="EMBL" id="KAK6346474.1"/>
    </source>
</evidence>
<protein>
    <recommendedName>
        <fullName evidence="3">rRNA N-glycosylase</fullName>
        <ecNumber evidence="3">3.2.2.22</ecNumber>
    </recommendedName>
    <alternativeName>
        <fullName evidence="6">rRNA N-glycosidase</fullName>
    </alternativeName>
</protein>
<evidence type="ECO:0000256" key="7">
    <source>
        <dbReference type="SAM" id="MobiDB-lite"/>
    </source>
</evidence>
<dbReference type="SUPFAM" id="SSF56371">
    <property type="entry name" value="Ribosome inactivating proteins (RIP)"/>
    <property type="match status" value="1"/>
</dbReference>
<name>A0AAV9UQ39_9PEZI</name>